<feature type="transmembrane region" description="Helical" evidence="8">
    <location>
        <begin position="428"/>
        <end position="448"/>
    </location>
</feature>
<evidence type="ECO:0000256" key="8">
    <source>
        <dbReference type="SAM" id="Phobius"/>
    </source>
</evidence>
<proteinExistence type="predicted"/>
<evidence type="ECO:0000256" key="5">
    <source>
        <dbReference type="ARBA" id="ARBA00022989"/>
    </source>
</evidence>
<keyword evidence="6" id="KW-0406">Ion transport</keyword>
<evidence type="ECO:0000256" key="2">
    <source>
        <dbReference type="ARBA" id="ARBA00022448"/>
    </source>
</evidence>
<dbReference type="EMBL" id="FPBF01000001">
    <property type="protein sequence ID" value="SFT49053.1"/>
    <property type="molecule type" value="Genomic_DNA"/>
</dbReference>
<dbReference type="AlphaFoldDB" id="A0A1I6YEX7"/>
<dbReference type="PANTHER" id="PTHR32024">
    <property type="entry name" value="TRK SYSTEM POTASSIUM UPTAKE PROTEIN TRKG-RELATED"/>
    <property type="match status" value="1"/>
</dbReference>
<feature type="transmembrane region" description="Helical" evidence="8">
    <location>
        <begin position="95"/>
        <end position="120"/>
    </location>
</feature>
<keyword evidence="10" id="KW-1185">Reference proteome</keyword>
<dbReference type="GO" id="GO:0005886">
    <property type="term" value="C:plasma membrane"/>
    <property type="evidence" value="ECO:0007669"/>
    <property type="project" value="UniProtKB-SubCell"/>
</dbReference>
<keyword evidence="7 8" id="KW-0472">Membrane</keyword>
<dbReference type="RefSeq" id="WP_091691540.1">
    <property type="nucleotide sequence ID" value="NZ_FPBF01000001.1"/>
</dbReference>
<keyword evidence="2" id="KW-0813">Transport</keyword>
<feature type="transmembrane region" description="Helical" evidence="8">
    <location>
        <begin position="293"/>
        <end position="322"/>
    </location>
</feature>
<feature type="transmembrane region" description="Helical" evidence="8">
    <location>
        <begin position="149"/>
        <end position="171"/>
    </location>
</feature>
<dbReference type="GO" id="GO:0030001">
    <property type="term" value="P:metal ion transport"/>
    <property type="evidence" value="ECO:0007669"/>
    <property type="project" value="UniProtKB-ARBA"/>
</dbReference>
<keyword evidence="3" id="KW-1003">Cell membrane</keyword>
<reference evidence="10" key="1">
    <citation type="submission" date="2016-10" db="EMBL/GenBank/DDBJ databases">
        <authorList>
            <person name="Varghese N."/>
            <person name="Submissions S."/>
        </authorList>
    </citation>
    <scope>NUCLEOTIDE SEQUENCE [LARGE SCALE GENOMIC DNA]</scope>
    <source>
        <strain evidence="10">DSM 23445</strain>
    </source>
</reference>
<keyword evidence="4 8" id="KW-0812">Transmembrane</keyword>
<dbReference type="GO" id="GO:0008324">
    <property type="term" value="F:monoatomic cation transmembrane transporter activity"/>
    <property type="evidence" value="ECO:0007669"/>
    <property type="project" value="InterPro"/>
</dbReference>
<feature type="transmembrane region" description="Helical" evidence="8">
    <location>
        <begin position="367"/>
        <end position="390"/>
    </location>
</feature>
<feature type="transmembrane region" description="Helical" evidence="8">
    <location>
        <begin position="253"/>
        <end position="272"/>
    </location>
</feature>
<evidence type="ECO:0000256" key="7">
    <source>
        <dbReference type="ARBA" id="ARBA00023136"/>
    </source>
</evidence>
<dbReference type="Proteomes" id="UP000199673">
    <property type="component" value="Unassembled WGS sequence"/>
</dbReference>
<feature type="transmembrane region" description="Helical" evidence="8">
    <location>
        <begin position="214"/>
        <end position="233"/>
    </location>
</feature>
<evidence type="ECO:0000313" key="9">
    <source>
        <dbReference type="EMBL" id="SFT49053.1"/>
    </source>
</evidence>
<evidence type="ECO:0000256" key="6">
    <source>
        <dbReference type="ARBA" id="ARBA00023065"/>
    </source>
</evidence>
<organism evidence="9 10">
    <name type="scientific">Algoriphagus locisalis</name>
    <dbReference type="NCBI Taxonomy" id="305507"/>
    <lineage>
        <taxon>Bacteria</taxon>
        <taxon>Pseudomonadati</taxon>
        <taxon>Bacteroidota</taxon>
        <taxon>Cytophagia</taxon>
        <taxon>Cytophagales</taxon>
        <taxon>Cyclobacteriaceae</taxon>
        <taxon>Algoriphagus</taxon>
    </lineage>
</organism>
<feature type="transmembrane region" description="Helical" evidence="8">
    <location>
        <begin position="71"/>
        <end position="89"/>
    </location>
</feature>
<feature type="transmembrane region" description="Helical" evidence="8">
    <location>
        <begin position="40"/>
        <end position="59"/>
    </location>
</feature>
<accession>A0A1I6YEX7</accession>
<evidence type="ECO:0000313" key="10">
    <source>
        <dbReference type="Proteomes" id="UP000199673"/>
    </source>
</evidence>
<keyword evidence="5 8" id="KW-1133">Transmembrane helix</keyword>
<gene>
    <name evidence="9" type="ORF">SAMN04489724_0976</name>
</gene>
<dbReference type="PANTHER" id="PTHR32024:SF1">
    <property type="entry name" value="KTR SYSTEM POTASSIUM UPTAKE PROTEIN B"/>
    <property type="match status" value="1"/>
</dbReference>
<sequence>MELELDLPTGERKKTKPSKWYQLRKWYRKFQLSLSAQQNLLYGFLTYTVIGWLLLCLPYFHKQAVSGLDSLFIATSAISTTGLVTVSVFDSYNWFGQFVVMLLFQIGGIGYMTFTSFVLLSRKSPLTHWHQRVLNAEFSMPKGFEIKDFLKSVIIFTVIIETLGALCFYIAFTQAGVEHNFAIWSSIFHSVSAFCTAGFGLYNDSFEQFVDNTFINTIISVLAICGSLGFIVVTDFWNRFTGKTKAITFTTKTIFGVIILLLSLGTGMIYFFEPSVSSLGDSRLMASFFQSMTALTTVGFNTVPLGSFSLGVMLIVIFLMYVGASPSGTGGGMKSTTLTALLAIMWNRIRNNKQITFFGKTIPLERLYVATSVFMLYAAVLFLSTFLLAMTEDFPLDQILFETTSAIGTVGLSAGITGSLTAWGKVNLIFVMFVGRLGVLTFGLAILARRKEITTSCDEADLAV</sequence>
<evidence type="ECO:0000256" key="4">
    <source>
        <dbReference type="ARBA" id="ARBA00022692"/>
    </source>
</evidence>
<evidence type="ECO:0000256" key="3">
    <source>
        <dbReference type="ARBA" id="ARBA00022475"/>
    </source>
</evidence>
<comment type="subcellular location">
    <subcellularLocation>
        <location evidence="1">Cell membrane</location>
        <topology evidence="1">Multi-pass membrane protein</topology>
    </subcellularLocation>
</comment>
<dbReference type="InterPro" id="IPR003445">
    <property type="entry name" value="Cat_transpt"/>
</dbReference>
<dbReference type="STRING" id="305507.SAMN04489724_0976"/>
<dbReference type="OrthoDB" id="9810952at2"/>
<dbReference type="Pfam" id="PF02386">
    <property type="entry name" value="TrkH"/>
    <property type="match status" value="1"/>
</dbReference>
<name>A0A1I6YEX7_9BACT</name>
<feature type="transmembrane region" description="Helical" evidence="8">
    <location>
        <begin position="328"/>
        <end position="346"/>
    </location>
</feature>
<feature type="transmembrane region" description="Helical" evidence="8">
    <location>
        <begin position="183"/>
        <end position="202"/>
    </location>
</feature>
<protein>
    <submittedName>
        <fullName evidence="9">Trk system potassium uptake protein TrkH</fullName>
    </submittedName>
</protein>
<evidence type="ECO:0000256" key="1">
    <source>
        <dbReference type="ARBA" id="ARBA00004651"/>
    </source>
</evidence>